<proteinExistence type="predicted"/>
<dbReference type="InterPro" id="IPR011701">
    <property type="entry name" value="MFS"/>
</dbReference>
<comment type="caution">
    <text evidence="7">The sequence shown here is derived from an EMBL/GenBank/DDBJ whole genome shotgun (WGS) entry which is preliminary data.</text>
</comment>
<organism evidence="7 8">
    <name type="scientific">Acidisphaera rubrifaciens HS-AP3</name>
    <dbReference type="NCBI Taxonomy" id="1231350"/>
    <lineage>
        <taxon>Bacteria</taxon>
        <taxon>Pseudomonadati</taxon>
        <taxon>Pseudomonadota</taxon>
        <taxon>Alphaproteobacteria</taxon>
        <taxon>Acetobacterales</taxon>
        <taxon>Acetobacteraceae</taxon>
        <taxon>Acidisphaera</taxon>
    </lineage>
</organism>
<feature type="transmembrane region" description="Helical" evidence="5">
    <location>
        <begin position="311"/>
        <end position="331"/>
    </location>
</feature>
<evidence type="ECO:0000256" key="1">
    <source>
        <dbReference type="ARBA" id="ARBA00004141"/>
    </source>
</evidence>
<dbReference type="InterPro" id="IPR020846">
    <property type="entry name" value="MFS_dom"/>
</dbReference>
<protein>
    <submittedName>
        <fullName evidence="7">Major facilitator superfamily transporter</fullName>
    </submittedName>
</protein>
<dbReference type="AlphaFoldDB" id="A0A0D6PAV1"/>
<dbReference type="Proteomes" id="UP000032680">
    <property type="component" value="Unassembled WGS sequence"/>
</dbReference>
<dbReference type="Gene3D" id="1.20.1250.20">
    <property type="entry name" value="MFS general substrate transporter like domains"/>
    <property type="match status" value="2"/>
</dbReference>
<keyword evidence="8" id="KW-1185">Reference proteome</keyword>
<dbReference type="InterPro" id="IPR036259">
    <property type="entry name" value="MFS_trans_sf"/>
</dbReference>
<evidence type="ECO:0000313" key="8">
    <source>
        <dbReference type="Proteomes" id="UP000032680"/>
    </source>
</evidence>
<feature type="domain" description="Major facilitator superfamily (MFS) profile" evidence="6">
    <location>
        <begin position="15"/>
        <end position="401"/>
    </location>
</feature>
<keyword evidence="4 5" id="KW-0472">Membrane</keyword>
<dbReference type="PANTHER" id="PTHR23508:SF10">
    <property type="entry name" value="CARBOXYLIC ACID TRANSPORTER PROTEIN HOMOLOG"/>
    <property type="match status" value="1"/>
</dbReference>
<keyword evidence="3 5" id="KW-1133">Transmembrane helix</keyword>
<evidence type="ECO:0000256" key="3">
    <source>
        <dbReference type="ARBA" id="ARBA00022989"/>
    </source>
</evidence>
<name>A0A0D6PAV1_9PROT</name>
<dbReference type="CDD" id="cd17371">
    <property type="entry name" value="MFS_MucK"/>
    <property type="match status" value="1"/>
</dbReference>
<feature type="transmembrane region" description="Helical" evidence="5">
    <location>
        <begin position="371"/>
        <end position="395"/>
    </location>
</feature>
<dbReference type="RefSeq" id="WP_241771223.1">
    <property type="nucleotide sequence ID" value="NZ_BANB01000755.1"/>
</dbReference>
<feature type="transmembrane region" description="Helical" evidence="5">
    <location>
        <begin position="139"/>
        <end position="162"/>
    </location>
</feature>
<dbReference type="PROSITE" id="PS00217">
    <property type="entry name" value="SUGAR_TRANSPORT_2"/>
    <property type="match status" value="1"/>
</dbReference>
<feature type="transmembrane region" description="Helical" evidence="5">
    <location>
        <begin position="51"/>
        <end position="73"/>
    </location>
</feature>
<dbReference type="EMBL" id="BANB01000755">
    <property type="protein sequence ID" value="GAN78323.1"/>
    <property type="molecule type" value="Genomic_DNA"/>
</dbReference>
<accession>A0A0D6PAV1</accession>
<evidence type="ECO:0000259" key="6">
    <source>
        <dbReference type="PROSITE" id="PS50850"/>
    </source>
</evidence>
<evidence type="ECO:0000256" key="5">
    <source>
        <dbReference type="SAM" id="Phobius"/>
    </source>
</evidence>
<comment type="subcellular location">
    <subcellularLocation>
        <location evidence="1">Membrane</location>
        <topology evidence="1">Multi-pass membrane protein</topology>
    </subcellularLocation>
</comment>
<feature type="transmembrane region" description="Helical" evidence="5">
    <location>
        <begin position="168"/>
        <end position="188"/>
    </location>
</feature>
<feature type="transmembrane region" description="Helical" evidence="5">
    <location>
        <begin position="85"/>
        <end position="107"/>
    </location>
</feature>
<evidence type="ECO:0000256" key="2">
    <source>
        <dbReference type="ARBA" id="ARBA00022692"/>
    </source>
</evidence>
<dbReference type="PROSITE" id="PS50850">
    <property type="entry name" value="MFS"/>
    <property type="match status" value="1"/>
</dbReference>
<dbReference type="SUPFAM" id="SSF103473">
    <property type="entry name" value="MFS general substrate transporter"/>
    <property type="match status" value="1"/>
</dbReference>
<evidence type="ECO:0000256" key="4">
    <source>
        <dbReference type="ARBA" id="ARBA00023136"/>
    </source>
</evidence>
<dbReference type="GO" id="GO:0046943">
    <property type="term" value="F:carboxylic acid transmembrane transporter activity"/>
    <property type="evidence" value="ECO:0007669"/>
    <property type="project" value="TreeGrafter"/>
</dbReference>
<dbReference type="InterPro" id="IPR005829">
    <property type="entry name" value="Sugar_transporter_CS"/>
</dbReference>
<dbReference type="PANTHER" id="PTHR23508">
    <property type="entry name" value="CARBOXYLIC ACID TRANSPORTER PROTEIN HOMOLOG"/>
    <property type="match status" value="1"/>
</dbReference>
<dbReference type="GO" id="GO:0005886">
    <property type="term" value="C:plasma membrane"/>
    <property type="evidence" value="ECO:0007669"/>
    <property type="project" value="TreeGrafter"/>
</dbReference>
<feature type="transmembrane region" description="Helical" evidence="5">
    <location>
        <begin position="253"/>
        <end position="275"/>
    </location>
</feature>
<feature type="transmembrane region" description="Helical" evidence="5">
    <location>
        <begin position="16"/>
        <end position="45"/>
    </location>
</feature>
<keyword evidence="2 5" id="KW-0812">Transmembrane</keyword>
<feature type="transmembrane region" description="Helical" evidence="5">
    <location>
        <begin position="287"/>
        <end position="304"/>
    </location>
</feature>
<sequence>MLDWYRDLSGAGRATFWACFAGFALDALDVQIYSFVIPTMIGLALLTREQAGIIATSTLVLSAFGGWFAGMLADRFGRVRTLQITVLWFAVFTAACGLTTGFYPLLICRSLQGLGFGGEWAAGSVLMGEVIAARHRGRAVGFVQSSWSVGWGVAAILATIILRVVPPAYAWRALFFVGLLPALVTFAIRRYVPEPAPFVRAHTAGRAPGTLAIFGPHLWWTTLRCSVLALGAQGGYYSITTWLPTFLRTERHITVMGSLSYLMVVIVGSFCGYVFSAYLCDAVGRRLNFLMFAVCSAGVVFLYTHVAISDAVMLVLGFPLGFFASGVFSGMGPTFTELYPTELRGAGQGFCYNAGRGFAAFFPTLVGSASAVLPLGAAIGYFAVIAYGLMAVAALTLPETRGRELATWADMTGGH</sequence>
<dbReference type="Pfam" id="PF07690">
    <property type="entry name" value="MFS_1"/>
    <property type="match status" value="1"/>
</dbReference>
<gene>
    <name evidence="7" type="ORF">Asru_0756_04</name>
</gene>
<reference evidence="7 8" key="1">
    <citation type="submission" date="2012-11" db="EMBL/GenBank/DDBJ databases">
        <title>Whole genome sequence of Acidisphaera rubrifaciens HS-AP3.</title>
        <authorList>
            <person name="Azuma Y."/>
            <person name="Higashiura N."/>
            <person name="Hirakawa H."/>
            <person name="Matsushita K."/>
        </authorList>
    </citation>
    <scope>NUCLEOTIDE SEQUENCE [LARGE SCALE GENOMIC DNA]</scope>
    <source>
        <strain evidence="7 8">HS-AP3</strain>
    </source>
</reference>
<evidence type="ECO:0000313" key="7">
    <source>
        <dbReference type="EMBL" id="GAN78323.1"/>
    </source>
</evidence>